<protein>
    <recommendedName>
        <fullName evidence="3">DUF4124 domain-containing protein</fullName>
    </recommendedName>
</protein>
<dbReference type="Proteomes" id="UP000077748">
    <property type="component" value="Chromosome"/>
</dbReference>
<evidence type="ECO:0000313" key="4">
    <source>
        <dbReference type="EMBL" id="ANI17926.1"/>
    </source>
</evidence>
<accession>A0A1A9KJD0</accession>
<dbReference type="InterPro" id="IPR025392">
    <property type="entry name" value="DUF4124"/>
</dbReference>
<feature type="signal peptide" evidence="2">
    <location>
        <begin position="1"/>
        <end position="18"/>
    </location>
</feature>
<dbReference type="RefSeq" id="WP_064584759.1">
    <property type="nucleotide sequence ID" value="NZ_CP015878.1"/>
</dbReference>
<name>A0A1A9KJD0_9PSED</name>
<gene>
    <name evidence="4" type="ORF">A9C11_29755</name>
</gene>
<evidence type="ECO:0000256" key="2">
    <source>
        <dbReference type="SAM" id="SignalP"/>
    </source>
</evidence>
<dbReference type="AlphaFoldDB" id="A0A1A9KJD0"/>
<reference evidence="4 5" key="1">
    <citation type="submission" date="2016-05" db="EMBL/GenBank/DDBJ databases">
        <title>Genome Sequence of Pseudomonas citronellolis Strain SJTE-3, an Estrogens and Persistent Organic Pollutants degradation strain.</title>
        <authorList>
            <person name="Liang R."/>
        </authorList>
    </citation>
    <scope>NUCLEOTIDE SEQUENCE [LARGE SCALE GENOMIC DNA]</scope>
    <source>
        <strain evidence="4 5">SJTE-3</strain>
    </source>
</reference>
<dbReference type="EMBL" id="CP015878">
    <property type="protein sequence ID" value="ANI17926.1"/>
    <property type="molecule type" value="Genomic_DNA"/>
</dbReference>
<proteinExistence type="predicted"/>
<dbReference type="Pfam" id="PF13511">
    <property type="entry name" value="DUF4124"/>
    <property type="match status" value="1"/>
</dbReference>
<evidence type="ECO:0000313" key="5">
    <source>
        <dbReference type="Proteomes" id="UP000077748"/>
    </source>
</evidence>
<evidence type="ECO:0000256" key="1">
    <source>
        <dbReference type="SAM" id="MobiDB-lite"/>
    </source>
</evidence>
<feature type="chain" id="PRO_5008391812" description="DUF4124 domain-containing protein" evidence="2">
    <location>
        <begin position="19"/>
        <end position="181"/>
    </location>
</feature>
<keyword evidence="2" id="KW-0732">Signal</keyword>
<sequence>MRVPVLCLLLALAVPASAQIYKYTDANGKTVFTNQPPSGVDAKPVELPPTNTVGAQQPGAPMGSGDGEQRQARYAILAITGLPDEEALRANNGNFDIEVAIQPQLAMGDRLQLRLDGQPYGAPSSSTRFSLNNLERGDHSLSVDVVQGDRVLQSSAPVNFTLQRISTNSPARVRPMPRSGN</sequence>
<organism evidence="4 5">
    <name type="scientific">Pseudomonas citronellolis</name>
    <dbReference type="NCBI Taxonomy" id="53408"/>
    <lineage>
        <taxon>Bacteria</taxon>
        <taxon>Pseudomonadati</taxon>
        <taxon>Pseudomonadota</taxon>
        <taxon>Gammaproteobacteria</taxon>
        <taxon>Pseudomonadales</taxon>
        <taxon>Pseudomonadaceae</taxon>
        <taxon>Pseudomonas</taxon>
    </lineage>
</organism>
<feature type="region of interest" description="Disordered" evidence="1">
    <location>
        <begin position="34"/>
        <end position="67"/>
    </location>
</feature>
<feature type="domain" description="DUF4124" evidence="3">
    <location>
        <begin position="7"/>
        <end position="60"/>
    </location>
</feature>
<evidence type="ECO:0000259" key="3">
    <source>
        <dbReference type="Pfam" id="PF13511"/>
    </source>
</evidence>